<accession>A0A8J3FC75</accession>
<organism evidence="2 3">
    <name type="scientific">Pilimelia anulata</name>
    <dbReference type="NCBI Taxonomy" id="53371"/>
    <lineage>
        <taxon>Bacteria</taxon>
        <taxon>Bacillati</taxon>
        <taxon>Actinomycetota</taxon>
        <taxon>Actinomycetes</taxon>
        <taxon>Micromonosporales</taxon>
        <taxon>Micromonosporaceae</taxon>
        <taxon>Pilimelia</taxon>
    </lineage>
</organism>
<feature type="region of interest" description="Disordered" evidence="1">
    <location>
        <begin position="1"/>
        <end position="22"/>
    </location>
</feature>
<reference evidence="2" key="1">
    <citation type="journal article" date="2014" name="Int. J. Syst. Evol. Microbiol.">
        <title>Complete genome sequence of Corynebacterium casei LMG S-19264T (=DSM 44701T), isolated from a smear-ripened cheese.</title>
        <authorList>
            <consortium name="US DOE Joint Genome Institute (JGI-PGF)"/>
            <person name="Walter F."/>
            <person name="Albersmeier A."/>
            <person name="Kalinowski J."/>
            <person name="Ruckert C."/>
        </authorList>
    </citation>
    <scope>NUCLEOTIDE SEQUENCE</scope>
    <source>
        <strain evidence="2">JCM 3090</strain>
    </source>
</reference>
<dbReference type="EMBL" id="BMQB01000009">
    <property type="protein sequence ID" value="GGK04809.1"/>
    <property type="molecule type" value="Genomic_DNA"/>
</dbReference>
<name>A0A8J3FC75_9ACTN</name>
<reference evidence="2" key="2">
    <citation type="submission" date="2020-09" db="EMBL/GenBank/DDBJ databases">
        <authorList>
            <person name="Sun Q."/>
            <person name="Ohkuma M."/>
        </authorList>
    </citation>
    <scope>NUCLEOTIDE SEQUENCE</scope>
    <source>
        <strain evidence="2">JCM 3090</strain>
    </source>
</reference>
<sequence>MDLVKASGTGCGGLPGTQQPSVGNLPDGTGIFLRYAGLVASYPGPGDWRDRTCSTVLRFTYPPGITIALHRSLFVGYVKVKGTADATFLANFRFANGTPQGTARAGFKDATDKTWSLPHSTSNIIFAPCEGTVDVVVDQTVTVSGSGNAEAILSMNYAEHRAQTELYLETQTC</sequence>
<dbReference type="Proteomes" id="UP000649739">
    <property type="component" value="Unassembled WGS sequence"/>
</dbReference>
<evidence type="ECO:0000313" key="2">
    <source>
        <dbReference type="EMBL" id="GGK04809.1"/>
    </source>
</evidence>
<evidence type="ECO:0000256" key="1">
    <source>
        <dbReference type="SAM" id="MobiDB-lite"/>
    </source>
</evidence>
<protein>
    <submittedName>
        <fullName evidence="2">Uncharacterized protein</fullName>
    </submittedName>
</protein>
<gene>
    <name evidence="2" type="ORF">GCM10010123_38490</name>
</gene>
<keyword evidence="3" id="KW-1185">Reference proteome</keyword>
<dbReference type="InterPro" id="IPR025649">
    <property type="entry name" value="DUF4360"/>
</dbReference>
<dbReference type="Pfam" id="PF14273">
    <property type="entry name" value="DUF4360"/>
    <property type="match status" value="1"/>
</dbReference>
<dbReference type="AlphaFoldDB" id="A0A8J3FC75"/>
<comment type="caution">
    <text evidence="2">The sequence shown here is derived from an EMBL/GenBank/DDBJ whole genome shotgun (WGS) entry which is preliminary data.</text>
</comment>
<evidence type="ECO:0000313" key="3">
    <source>
        <dbReference type="Proteomes" id="UP000649739"/>
    </source>
</evidence>
<proteinExistence type="predicted"/>